<sequence length="262" mass="28143">MTYETIRIEIDTRQVATVTLARAEKHNAMDAVMIAELTAAAERLSKDDDVRVVVLEAEGKTFCAGGDLGWMRDQADKDRQGKMEEAMTLARMLGLWNALPKPLIGRVHGAAYGGGLGLICVCDIVIAEDTTRFALTETRLGLIPATIGPFVVGRLGEAFARQVFFNAKPFDAAFLSRAGVVARSCPSEQLDAFVEEEVTALLQCAPGAVAEAKALCRALASADPVAAAELSASALADRWETEETRHGIAAFFAREEPSWRSG</sequence>
<dbReference type="AlphaFoldDB" id="A0A1I3R876"/>
<dbReference type="RefSeq" id="WP_090060660.1">
    <property type="nucleotide sequence ID" value="NZ_FORH01000003.1"/>
</dbReference>
<reference evidence="3" key="1">
    <citation type="submission" date="2016-10" db="EMBL/GenBank/DDBJ databases">
        <authorList>
            <person name="Varghese N."/>
            <person name="Submissions S."/>
        </authorList>
    </citation>
    <scope>NUCLEOTIDE SEQUENCE [LARGE SCALE GENOMIC DNA]</scope>
    <source>
        <strain evidence="3">DSM 26471</strain>
    </source>
</reference>
<protein>
    <submittedName>
        <fullName evidence="2">Methylglutaconyl-CoA hydratase</fullName>
    </submittedName>
</protein>
<dbReference type="PANTHER" id="PTHR42964">
    <property type="entry name" value="ENOYL-COA HYDRATASE"/>
    <property type="match status" value="1"/>
</dbReference>
<gene>
    <name evidence="2" type="ORF">SAMN04487991_2130</name>
</gene>
<dbReference type="OrthoDB" id="9795613at2"/>
<dbReference type="GO" id="GO:0003824">
    <property type="term" value="F:catalytic activity"/>
    <property type="evidence" value="ECO:0007669"/>
    <property type="project" value="UniProtKB-ARBA"/>
</dbReference>
<dbReference type="EMBL" id="FORH01000003">
    <property type="protein sequence ID" value="SFJ42834.1"/>
    <property type="molecule type" value="Genomic_DNA"/>
</dbReference>
<proteinExistence type="inferred from homology"/>
<dbReference type="NCBIfam" id="NF005675">
    <property type="entry name" value="PRK07468.1"/>
    <property type="match status" value="1"/>
</dbReference>
<name>A0A1I3R876_9RHOB</name>
<dbReference type="InterPro" id="IPR051683">
    <property type="entry name" value="Enoyl-CoA_Hydratase/Isomerase"/>
</dbReference>
<evidence type="ECO:0000256" key="1">
    <source>
        <dbReference type="ARBA" id="ARBA00005254"/>
    </source>
</evidence>
<dbReference type="PANTHER" id="PTHR42964:SF1">
    <property type="entry name" value="POLYKETIDE BIOSYNTHESIS ENOYL-COA HYDRATASE PKSH-RELATED"/>
    <property type="match status" value="1"/>
</dbReference>
<dbReference type="Proteomes" id="UP000199630">
    <property type="component" value="Unassembled WGS sequence"/>
</dbReference>
<dbReference type="Pfam" id="PF00378">
    <property type="entry name" value="ECH_1"/>
    <property type="match status" value="1"/>
</dbReference>
<accession>A0A1I3R876</accession>
<dbReference type="Gene3D" id="3.90.226.10">
    <property type="entry name" value="2-enoyl-CoA Hydratase, Chain A, domain 1"/>
    <property type="match status" value="1"/>
</dbReference>
<dbReference type="InterPro" id="IPR001753">
    <property type="entry name" value="Enoyl-CoA_hydra/iso"/>
</dbReference>
<comment type="similarity">
    <text evidence="1">Belongs to the enoyl-CoA hydratase/isomerase family.</text>
</comment>
<evidence type="ECO:0000313" key="2">
    <source>
        <dbReference type="EMBL" id="SFJ42834.1"/>
    </source>
</evidence>
<keyword evidence="3" id="KW-1185">Reference proteome</keyword>
<evidence type="ECO:0000313" key="3">
    <source>
        <dbReference type="Proteomes" id="UP000199630"/>
    </source>
</evidence>
<organism evidence="2 3">
    <name type="scientific">Celeribacter neptunius</name>
    <dbReference type="NCBI Taxonomy" id="588602"/>
    <lineage>
        <taxon>Bacteria</taxon>
        <taxon>Pseudomonadati</taxon>
        <taxon>Pseudomonadota</taxon>
        <taxon>Alphaproteobacteria</taxon>
        <taxon>Rhodobacterales</taxon>
        <taxon>Roseobacteraceae</taxon>
        <taxon>Celeribacter</taxon>
    </lineage>
</organism>
<dbReference type="InterPro" id="IPR029045">
    <property type="entry name" value="ClpP/crotonase-like_dom_sf"/>
</dbReference>
<dbReference type="CDD" id="cd06558">
    <property type="entry name" value="crotonase-like"/>
    <property type="match status" value="1"/>
</dbReference>
<dbReference type="STRING" id="588602.SAMN04487991_2130"/>
<dbReference type="SUPFAM" id="SSF52096">
    <property type="entry name" value="ClpP/crotonase"/>
    <property type="match status" value="1"/>
</dbReference>